<dbReference type="RefSeq" id="WP_128218059.1">
    <property type="nucleotide sequence ID" value="NZ_RBZY01000034.1"/>
</dbReference>
<evidence type="ECO:0000256" key="3">
    <source>
        <dbReference type="ARBA" id="ARBA00012076"/>
    </source>
</evidence>
<dbReference type="PROSITE" id="PS00166">
    <property type="entry name" value="ENOYL_COA_HYDRATASE"/>
    <property type="match status" value="1"/>
</dbReference>
<evidence type="ECO:0000256" key="7">
    <source>
        <dbReference type="ARBA" id="ARBA00023709"/>
    </source>
</evidence>
<dbReference type="SUPFAM" id="SSF52096">
    <property type="entry name" value="ClpP/crotonase"/>
    <property type="match status" value="1"/>
</dbReference>
<dbReference type="InterPro" id="IPR029045">
    <property type="entry name" value="ClpP/crotonase-like_dom_sf"/>
</dbReference>
<evidence type="ECO:0000313" key="11">
    <source>
        <dbReference type="EMBL" id="RWR18053.1"/>
    </source>
</evidence>
<sequence length="263" mass="27877">MTDHRSAAYETIQVEQRGRVGWIALDRPEALNALNARLMTEVVAAATAFDDAPDVGAIVVTGSEKAFAAGADIKEMESMSGLDMTLPDHFGAWRRFAAVRTPVIAAVSGYALGGGCELAMMCDIILASDRAKFGQPEIQLGVIPGLGGTQRLVRAIGYYKAAEMVLTGRMMDAAEAERAGLVSRVVPAAELLAEAESVAEAIAAKPLPALYAAKAALDVALESTLAEGLRFEGQTFAALFDTADQKEGMAAFREKRSPNFTHR</sequence>
<reference evidence="11 12" key="1">
    <citation type="journal article" date="2018" name="Front. Microbiol.">
        <title>Novel Insights Into Bacterial Dimethylsulfoniopropionate Catabolism in the East China Sea.</title>
        <authorList>
            <person name="Liu J."/>
            <person name="Liu J."/>
            <person name="Zhang S.H."/>
            <person name="Liang J."/>
            <person name="Lin H."/>
            <person name="Song D."/>
            <person name="Yang G.P."/>
            <person name="Todd J.D."/>
            <person name="Zhang X.H."/>
        </authorList>
    </citation>
    <scope>NUCLEOTIDE SEQUENCE [LARGE SCALE GENOMIC DNA]</scope>
    <source>
        <strain evidence="11 12">ZYFD042</strain>
    </source>
</reference>
<evidence type="ECO:0000256" key="6">
    <source>
        <dbReference type="ARBA" id="ARBA00023239"/>
    </source>
</evidence>
<evidence type="ECO:0000256" key="1">
    <source>
        <dbReference type="ARBA" id="ARBA00002994"/>
    </source>
</evidence>
<dbReference type="Gene3D" id="1.10.12.10">
    <property type="entry name" value="Lyase 2-enoyl-coa Hydratase, Chain A, domain 2"/>
    <property type="match status" value="1"/>
</dbReference>
<keyword evidence="4" id="KW-0276">Fatty acid metabolism</keyword>
<comment type="catalytic activity">
    <reaction evidence="7">
        <text>a (3S)-3-hydroxyacyl-CoA = a (2E)-enoyl-CoA + H2O</text>
        <dbReference type="Rhea" id="RHEA:16105"/>
        <dbReference type="ChEBI" id="CHEBI:15377"/>
        <dbReference type="ChEBI" id="CHEBI:57318"/>
        <dbReference type="ChEBI" id="CHEBI:58856"/>
        <dbReference type="EC" id="4.2.1.17"/>
    </reaction>
</comment>
<comment type="caution">
    <text evidence="11">The sequence shown here is derived from an EMBL/GenBank/DDBJ whole genome shotgun (WGS) entry which is preliminary data.</text>
</comment>
<dbReference type="InterPro" id="IPR001753">
    <property type="entry name" value="Enoyl-CoA_hydra/iso"/>
</dbReference>
<dbReference type="AlphaFoldDB" id="A0A443JCG3"/>
<dbReference type="EMBL" id="RBZY01000034">
    <property type="protein sequence ID" value="RWR18053.1"/>
    <property type="molecule type" value="Genomic_DNA"/>
</dbReference>
<evidence type="ECO:0000256" key="8">
    <source>
        <dbReference type="ARBA" id="ARBA00023717"/>
    </source>
</evidence>
<dbReference type="InterPro" id="IPR018376">
    <property type="entry name" value="Enoyl-CoA_hyd/isom_CS"/>
</dbReference>
<comment type="function">
    <text evidence="1">Could possibly oxidize fatty acids using specific components.</text>
</comment>
<dbReference type="FunFam" id="3.90.226.10:FF:000019">
    <property type="entry name" value="Enoyl-CoA hydratase, mitochondrial"/>
    <property type="match status" value="1"/>
</dbReference>
<dbReference type="Pfam" id="PF00378">
    <property type="entry name" value="ECH_1"/>
    <property type="match status" value="1"/>
</dbReference>
<comment type="similarity">
    <text evidence="2 10">Belongs to the enoyl-CoA hydratase/isomerase family.</text>
</comment>
<dbReference type="EC" id="4.2.1.17" evidence="3"/>
<evidence type="ECO:0000256" key="9">
    <source>
        <dbReference type="ARBA" id="ARBA00068643"/>
    </source>
</evidence>
<dbReference type="Gene3D" id="3.90.226.10">
    <property type="entry name" value="2-enoyl-CoA Hydratase, Chain A, domain 1"/>
    <property type="match status" value="1"/>
</dbReference>
<dbReference type="PANTHER" id="PTHR11941:SF54">
    <property type="entry name" value="ENOYL-COA HYDRATASE, MITOCHONDRIAL"/>
    <property type="match status" value="1"/>
</dbReference>
<organism evidence="11 12">
    <name type="scientific">Microbacterium enclense</name>
    <dbReference type="NCBI Taxonomy" id="993073"/>
    <lineage>
        <taxon>Bacteria</taxon>
        <taxon>Bacillati</taxon>
        <taxon>Actinomycetota</taxon>
        <taxon>Actinomycetes</taxon>
        <taxon>Micrococcales</taxon>
        <taxon>Microbacteriaceae</taxon>
        <taxon>Microbacterium</taxon>
    </lineage>
</organism>
<evidence type="ECO:0000256" key="2">
    <source>
        <dbReference type="ARBA" id="ARBA00005254"/>
    </source>
</evidence>
<evidence type="ECO:0000256" key="5">
    <source>
        <dbReference type="ARBA" id="ARBA00023098"/>
    </source>
</evidence>
<dbReference type="CDD" id="cd06558">
    <property type="entry name" value="crotonase-like"/>
    <property type="match status" value="1"/>
</dbReference>
<dbReference type="GO" id="GO:0018812">
    <property type="term" value="F:3-hydroxyacyl-CoA dehydratase activity"/>
    <property type="evidence" value="ECO:0007669"/>
    <property type="project" value="RHEA"/>
</dbReference>
<evidence type="ECO:0000313" key="12">
    <source>
        <dbReference type="Proteomes" id="UP000285970"/>
    </source>
</evidence>
<protein>
    <recommendedName>
        <fullName evidence="9">Probable enoyl-CoA hydratase echA8</fullName>
        <ecNumber evidence="3">4.2.1.17</ecNumber>
    </recommendedName>
</protein>
<proteinExistence type="inferred from homology"/>
<dbReference type="GO" id="GO:0006635">
    <property type="term" value="P:fatty acid beta-oxidation"/>
    <property type="evidence" value="ECO:0007669"/>
    <property type="project" value="TreeGrafter"/>
</dbReference>
<accession>A0A443JCG3</accession>
<comment type="catalytic activity">
    <reaction evidence="8">
        <text>a 4-saturated-(3S)-3-hydroxyacyl-CoA = a (3E)-enoyl-CoA + H2O</text>
        <dbReference type="Rhea" id="RHEA:20724"/>
        <dbReference type="ChEBI" id="CHEBI:15377"/>
        <dbReference type="ChEBI" id="CHEBI:58521"/>
        <dbReference type="ChEBI" id="CHEBI:137480"/>
        <dbReference type="EC" id="4.2.1.17"/>
    </reaction>
</comment>
<dbReference type="Proteomes" id="UP000285970">
    <property type="component" value="Unassembled WGS sequence"/>
</dbReference>
<evidence type="ECO:0000256" key="4">
    <source>
        <dbReference type="ARBA" id="ARBA00022832"/>
    </source>
</evidence>
<dbReference type="OrthoDB" id="8452484at2"/>
<gene>
    <name evidence="11" type="ORF">D8Y23_10345</name>
</gene>
<dbReference type="InterPro" id="IPR014748">
    <property type="entry name" value="Enoyl-CoA_hydra_C"/>
</dbReference>
<keyword evidence="6 11" id="KW-0456">Lyase</keyword>
<name>A0A443JCG3_9MICO</name>
<keyword evidence="5" id="KW-0443">Lipid metabolism</keyword>
<dbReference type="PANTHER" id="PTHR11941">
    <property type="entry name" value="ENOYL-COA HYDRATASE-RELATED"/>
    <property type="match status" value="1"/>
</dbReference>
<evidence type="ECO:0000256" key="10">
    <source>
        <dbReference type="RuleBase" id="RU003707"/>
    </source>
</evidence>
<dbReference type="FunFam" id="1.10.12.10:FF:000001">
    <property type="entry name" value="Probable enoyl-CoA hydratase, mitochondrial"/>
    <property type="match status" value="1"/>
</dbReference>